<accession>A0ABW7HJY5</accession>
<dbReference type="EMBL" id="JBIGIC010000019">
    <property type="protein sequence ID" value="MFG6490180.1"/>
    <property type="molecule type" value="Genomic_DNA"/>
</dbReference>
<evidence type="ECO:0008006" key="3">
    <source>
        <dbReference type="Google" id="ProtNLM"/>
    </source>
</evidence>
<gene>
    <name evidence="1" type="ORF">ACG04R_26145</name>
</gene>
<dbReference type="RefSeq" id="WP_394416993.1">
    <property type="nucleotide sequence ID" value="NZ_JBIGIC010000019.1"/>
</dbReference>
<keyword evidence="2" id="KW-1185">Reference proteome</keyword>
<organism evidence="1 2">
    <name type="scientific">Pelomonas candidula</name>
    <dbReference type="NCBI Taxonomy" id="3299025"/>
    <lineage>
        <taxon>Bacteria</taxon>
        <taxon>Pseudomonadati</taxon>
        <taxon>Pseudomonadota</taxon>
        <taxon>Betaproteobacteria</taxon>
        <taxon>Burkholderiales</taxon>
        <taxon>Sphaerotilaceae</taxon>
        <taxon>Roseateles</taxon>
    </lineage>
</organism>
<evidence type="ECO:0000313" key="2">
    <source>
        <dbReference type="Proteomes" id="UP001606134"/>
    </source>
</evidence>
<name>A0ABW7HJY5_9BURK</name>
<protein>
    <recommendedName>
        <fullName evidence="3">DUF1439 domain-containing protein</fullName>
    </recommendedName>
</protein>
<dbReference type="Proteomes" id="UP001606134">
    <property type="component" value="Unassembled WGS sequence"/>
</dbReference>
<sequence>MNALAISNQPSVVAARFLANLHRRALIALLAVVSLCVVSMPARSAEGAGMERALVSLLADPQIFALTPKSAADKLAPFGRLKEDKQGGLAAGGVALRTFYIDLQPVGRRAAVYFERSSARLTNITLMFSPEDAIDAARVRAALASSLGTAQEWSQAGSNRVVWWEGADGRRVQLTLDPPDVEPAQLYIASVGREVSGRR</sequence>
<comment type="caution">
    <text evidence="1">The sequence shown here is derived from an EMBL/GenBank/DDBJ whole genome shotgun (WGS) entry which is preliminary data.</text>
</comment>
<evidence type="ECO:0000313" key="1">
    <source>
        <dbReference type="EMBL" id="MFG6490180.1"/>
    </source>
</evidence>
<reference evidence="1 2" key="1">
    <citation type="submission" date="2024-08" db="EMBL/GenBank/DDBJ databases">
        <authorList>
            <person name="Lu H."/>
        </authorList>
    </citation>
    <scope>NUCLEOTIDE SEQUENCE [LARGE SCALE GENOMIC DNA]</scope>
    <source>
        <strain evidence="1 2">BYS78W</strain>
    </source>
</reference>
<proteinExistence type="predicted"/>